<protein>
    <submittedName>
        <fullName evidence="1">Uncharacterized protein</fullName>
    </submittedName>
</protein>
<accession>A0A974CRC2</accession>
<name>A0A974CRC2_XENLA</name>
<evidence type="ECO:0000313" key="2">
    <source>
        <dbReference type="Proteomes" id="UP000694892"/>
    </source>
</evidence>
<dbReference type="Proteomes" id="UP000694892">
    <property type="component" value="Chromosome 6L"/>
</dbReference>
<sequence length="102" mass="11845">MTCKLWANYMMPSVEICVPRLCRMLAAVHLHFRMDPRSWRCISWGATASGAINLPRTCSLVAFQRQLMSLGVKVAELVLFPRTPFRFLSPCDYRYFILSERN</sequence>
<evidence type="ECO:0000313" key="1">
    <source>
        <dbReference type="EMBL" id="OCT77205.1"/>
    </source>
</evidence>
<organism evidence="1 2">
    <name type="scientific">Xenopus laevis</name>
    <name type="common">African clawed frog</name>
    <dbReference type="NCBI Taxonomy" id="8355"/>
    <lineage>
        <taxon>Eukaryota</taxon>
        <taxon>Metazoa</taxon>
        <taxon>Chordata</taxon>
        <taxon>Craniata</taxon>
        <taxon>Vertebrata</taxon>
        <taxon>Euteleostomi</taxon>
        <taxon>Amphibia</taxon>
        <taxon>Batrachia</taxon>
        <taxon>Anura</taxon>
        <taxon>Pipoidea</taxon>
        <taxon>Pipidae</taxon>
        <taxon>Xenopodinae</taxon>
        <taxon>Xenopus</taxon>
        <taxon>Xenopus</taxon>
    </lineage>
</organism>
<reference evidence="2" key="1">
    <citation type="journal article" date="2016" name="Nature">
        <title>Genome evolution in the allotetraploid frog Xenopus laevis.</title>
        <authorList>
            <person name="Session A.M."/>
            <person name="Uno Y."/>
            <person name="Kwon T."/>
            <person name="Chapman J.A."/>
            <person name="Toyoda A."/>
            <person name="Takahashi S."/>
            <person name="Fukui A."/>
            <person name="Hikosaka A."/>
            <person name="Suzuki A."/>
            <person name="Kondo M."/>
            <person name="van Heeringen S.J."/>
            <person name="Quigley I."/>
            <person name="Heinz S."/>
            <person name="Ogino H."/>
            <person name="Ochi H."/>
            <person name="Hellsten U."/>
            <person name="Lyons J.B."/>
            <person name="Simakov O."/>
            <person name="Putnam N."/>
            <person name="Stites J."/>
            <person name="Kuroki Y."/>
            <person name="Tanaka T."/>
            <person name="Michiue T."/>
            <person name="Watanabe M."/>
            <person name="Bogdanovic O."/>
            <person name="Lister R."/>
            <person name="Georgiou G."/>
            <person name="Paranjpe S.S."/>
            <person name="van Kruijsbergen I."/>
            <person name="Shu S."/>
            <person name="Carlson J."/>
            <person name="Kinoshita T."/>
            <person name="Ohta Y."/>
            <person name="Mawaribuchi S."/>
            <person name="Jenkins J."/>
            <person name="Grimwood J."/>
            <person name="Schmutz J."/>
            <person name="Mitros T."/>
            <person name="Mozaffari S.V."/>
            <person name="Suzuki Y."/>
            <person name="Haramoto Y."/>
            <person name="Yamamoto T.S."/>
            <person name="Takagi C."/>
            <person name="Heald R."/>
            <person name="Miller K."/>
            <person name="Haudenschild C."/>
            <person name="Kitzman J."/>
            <person name="Nakayama T."/>
            <person name="Izutsu Y."/>
            <person name="Robert J."/>
            <person name="Fortriede J."/>
            <person name="Burns K."/>
            <person name="Lotay V."/>
            <person name="Karimi K."/>
            <person name="Yasuoka Y."/>
            <person name="Dichmann D.S."/>
            <person name="Flajnik M.F."/>
            <person name="Houston D.W."/>
            <person name="Shendure J."/>
            <person name="DuPasquier L."/>
            <person name="Vize P.D."/>
            <person name="Zorn A.M."/>
            <person name="Ito M."/>
            <person name="Marcotte E.M."/>
            <person name="Wallingford J.B."/>
            <person name="Ito Y."/>
            <person name="Asashima M."/>
            <person name="Ueno N."/>
            <person name="Matsuda Y."/>
            <person name="Veenstra G.J."/>
            <person name="Fujiyama A."/>
            <person name="Harland R.M."/>
            <person name="Taira M."/>
            <person name="Rokhsar D.S."/>
        </authorList>
    </citation>
    <scope>NUCLEOTIDE SEQUENCE [LARGE SCALE GENOMIC DNA]</scope>
    <source>
        <strain evidence="2">J</strain>
    </source>
</reference>
<dbReference type="EMBL" id="CM004476">
    <property type="protein sequence ID" value="OCT77205.1"/>
    <property type="molecule type" value="Genomic_DNA"/>
</dbReference>
<dbReference type="AlphaFoldDB" id="A0A974CRC2"/>
<gene>
    <name evidence="1" type="ORF">XELAEV_18032403mg</name>
</gene>
<proteinExistence type="predicted"/>